<feature type="compositionally biased region" description="Polar residues" evidence="1">
    <location>
        <begin position="357"/>
        <end position="371"/>
    </location>
</feature>
<evidence type="ECO:0000313" key="3">
    <source>
        <dbReference type="Proteomes" id="UP000605970"/>
    </source>
</evidence>
<proteinExistence type="predicted"/>
<evidence type="ECO:0000256" key="1">
    <source>
        <dbReference type="SAM" id="MobiDB-lite"/>
    </source>
</evidence>
<evidence type="ECO:0000313" key="2">
    <source>
        <dbReference type="EMBL" id="KAF7639234.1"/>
    </source>
</evidence>
<feature type="compositionally biased region" description="Basic residues" evidence="1">
    <location>
        <begin position="450"/>
        <end position="464"/>
    </location>
</feature>
<gene>
    <name evidence="2" type="ORF">Mgra_00001195</name>
</gene>
<feature type="compositionally biased region" description="Low complexity" evidence="1">
    <location>
        <begin position="373"/>
        <end position="388"/>
    </location>
</feature>
<feature type="region of interest" description="Disordered" evidence="1">
    <location>
        <begin position="279"/>
        <end position="305"/>
    </location>
</feature>
<dbReference type="EMBL" id="JABEBT010000006">
    <property type="protein sequence ID" value="KAF7639234.1"/>
    <property type="molecule type" value="Genomic_DNA"/>
</dbReference>
<name>A0A8S9ZZP3_9BILA</name>
<feature type="compositionally biased region" description="Low complexity" evidence="1">
    <location>
        <begin position="285"/>
        <end position="294"/>
    </location>
</feature>
<dbReference type="AlphaFoldDB" id="A0A8S9ZZP3"/>
<protein>
    <submittedName>
        <fullName evidence="2">Uncharacterized protein</fullName>
    </submittedName>
</protein>
<comment type="caution">
    <text evidence="2">The sequence shown here is derived from an EMBL/GenBank/DDBJ whole genome shotgun (WGS) entry which is preliminary data.</text>
</comment>
<accession>A0A8S9ZZP3</accession>
<organism evidence="2 3">
    <name type="scientific">Meloidogyne graminicola</name>
    <dbReference type="NCBI Taxonomy" id="189291"/>
    <lineage>
        <taxon>Eukaryota</taxon>
        <taxon>Metazoa</taxon>
        <taxon>Ecdysozoa</taxon>
        <taxon>Nematoda</taxon>
        <taxon>Chromadorea</taxon>
        <taxon>Rhabditida</taxon>
        <taxon>Tylenchina</taxon>
        <taxon>Tylenchomorpha</taxon>
        <taxon>Tylenchoidea</taxon>
        <taxon>Meloidogynidae</taxon>
        <taxon>Meloidogyninae</taxon>
        <taxon>Meloidogyne</taxon>
    </lineage>
</organism>
<dbReference type="Proteomes" id="UP000605970">
    <property type="component" value="Unassembled WGS sequence"/>
</dbReference>
<sequence>MIAECQLESIQRIHALRSALDSSLVSTDSPTDSERSRQLTIVFCSAESTHIQYSGPLIDEEQAHQNIRPSSRFTVSPTPSNALPSFANSMEHRKQALHVLIAKPPFEEKDQQKTKKMPNNSIVVPPPTSQFVVSASSPASSIDSGVASPGSCADEFLLFCNNSPFSQHYRHRNSLPNPLTSNTSWESQTLPKARGRVFNFTTATSNKSEQFSPLIEALSLLPGAYKRRNEQVDEINYSNGTVKSFELQNPPVRKCHNQLERSSTTSLLLHKFNSGISDKRKEGSSLDSLNDGSLPPRSATMPPLKSILKKKSTYVSSTPSIPTMTTSIFSTQKKGMFSRLVPFRSISEDHSLDEQSQRSPFSCKNISSVNKNDIPSPVDSSTSISSNETIEEETDNGIADCFYCTSDNKKLIENEVGQQLQLQQKPQKRVSFSEQVQARVYRSTSSILGQRKKNEKKARSRATRRCNSDETDTSTANSLDVTSDGFERSQFLGIYHSQGKQSSCNNGNIVCKNMAVSSGNNTSGACGGVSVLAQ</sequence>
<keyword evidence="3" id="KW-1185">Reference proteome</keyword>
<reference evidence="2" key="1">
    <citation type="journal article" date="2020" name="Ecol. Evol.">
        <title>Genome structure and content of the rice root-knot nematode (Meloidogyne graminicola).</title>
        <authorList>
            <person name="Phan N.T."/>
            <person name="Danchin E.G.J."/>
            <person name="Klopp C."/>
            <person name="Perfus-Barbeoch L."/>
            <person name="Kozlowski D.K."/>
            <person name="Koutsovoulos G.D."/>
            <person name="Lopez-Roques C."/>
            <person name="Bouchez O."/>
            <person name="Zahm M."/>
            <person name="Besnard G."/>
            <person name="Bellafiore S."/>
        </authorList>
    </citation>
    <scope>NUCLEOTIDE SEQUENCE</scope>
    <source>
        <strain evidence="2">VN-18</strain>
    </source>
</reference>
<feature type="region of interest" description="Disordered" evidence="1">
    <location>
        <begin position="348"/>
        <end position="391"/>
    </location>
</feature>
<dbReference type="OrthoDB" id="5899873at2759"/>
<feature type="region of interest" description="Disordered" evidence="1">
    <location>
        <begin position="443"/>
        <end position="481"/>
    </location>
</feature>